<dbReference type="Proteomes" id="UP001050691">
    <property type="component" value="Unassembled WGS sequence"/>
</dbReference>
<proteinExistence type="predicted"/>
<gene>
    <name evidence="1" type="ORF">Clacol_000733</name>
</gene>
<accession>A0AAV4ZX13</accession>
<organism evidence="1 2">
    <name type="scientific">Clathrus columnatus</name>
    <dbReference type="NCBI Taxonomy" id="1419009"/>
    <lineage>
        <taxon>Eukaryota</taxon>
        <taxon>Fungi</taxon>
        <taxon>Dikarya</taxon>
        <taxon>Basidiomycota</taxon>
        <taxon>Agaricomycotina</taxon>
        <taxon>Agaricomycetes</taxon>
        <taxon>Phallomycetidae</taxon>
        <taxon>Phallales</taxon>
        <taxon>Clathraceae</taxon>
        <taxon>Clathrus</taxon>
    </lineage>
</organism>
<sequence length="430" mass="48618">MSSSAVHTAALAFAISSWIEGLTQLRTVLLTPGLRREDEEDYQDTAPLTSHATLKEKIMAWLNRNGRPDIEMDDLERTSLGAADIVTAFAVLQTLKQPILPFLLSPFFATLPIPRTSANPRSIKWTRLLFTTIFLSVFHEAERVTVSLAVEMFKKHREAKNRALLGDVYVRGDPLRRRTTVNEEEEEDCLICAGVGADNPLSQSISSISSMATNSVAAQDTLGPLEAFCANAPQKHIAHRSCFLSWHAAYRQQRRHLPAEYIILQHPHPSEAVRKRAQTIVEAAGLPYLSRLIRFPHELPWIWPHPGGMTEPRRHFRPILTLTENSAGSSSLNNVSRCLATLHTMSPPCPGCRSSIFLQIYTRPGPRRFSKNSRTYKDLLNFYARIWYNHWCKLVAPKTILYRLASQWSFVMALLSMIRISGGPLRYTYS</sequence>
<reference evidence="1" key="1">
    <citation type="submission" date="2021-10" db="EMBL/GenBank/DDBJ databases">
        <title>De novo Genome Assembly of Clathrus columnatus (Basidiomycota, Fungi) Using Illumina and Nanopore Sequence Data.</title>
        <authorList>
            <person name="Ogiso-Tanaka E."/>
            <person name="Itagaki H."/>
            <person name="Hosoya T."/>
            <person name="Hosaka K."/>
        </authorList>
    </citation>
    <scope>NUCLEOTIDE SEQUENCE</scope>
    <source>
        <strain evidence="1">MO-923</strain>
    </source>
</reference>
<dbReference type="EMBL" id="BPWL01000001">
    <property type="protein sequence ID" value="GJJ06541.1"/>
    <property type="molecule type" value="Genomic_DNA"/>
</dbReference>
<comment type="caution">
    <text evidence="1">The sequence shown here is derived from an EMBL/GenBank/DDBJ whole genome shotgun (WGS) entry which is preliminary data.</text>
</comment>
<keyword evidence="2" id="KW-1185">Reference proteome</keyword>
<evidence type="ECO:0000313" key="1">
    <source>
        <dbReference type="EMBL" id="GJJ06541.1"/>
    </source>
</evidence>
<protein>
    <submittedName>
        <fullName evidence="1">Uncharacterized protein</fullName>
    </submittedName>
</protein>
<evidence type="ECO:0000313" key="2">
    <source>
        <dbReference type="Proteomes" id="UP001050691"/>
    </source>
</evidence>
<dbReference type="AlphaFoldDB" id="A0AAV4ZX13"/>
<name>A0AAV4ZX13_9AGAM</name>